<dbReference type="InterPro" id="IPR008929">
    <property type="entry name" value="Chondroitin_lyas"/>
</dbReference>
<dbReference type="Pfam" id="PF05426">
    <property type="entry name" value="Alginate_lyase"/>
    <property type="match status" value="1"/>
</dbReference>
<reference evidence="4 5" key="1">
    <citation type="submission" date="2017-05" db="EMBL/GenBank/DDBJ databases">
        <authorList>
            <person name="Song R."/>
            <person name="Chenine A.L."/>
            <person name="Ruprecht R.M."/>
        </authorList>
    </citation>
    <scope>NUCLEOTIDE SEQUENCE [LARGE SCALE GENOMIC DNA]</scope>
    <source>
        <strain evidence="4 5">CECT 8489</strain>
    </source>
</reference>
<dbReference type="Gene3D" id="1.50.10.100">
    <property type="entry name" value="Chondroitin AC/alginate lyase"/>
    <property type="match status" value="1"/>
</dbReference>
<evidence type="ECO:0000256" key="2">
    <source>
        <dbReference type="ARBA" id="ARBA00023239"/>
    </source>
</evidence>
<gene>
    <name evidence="4" type="primary">algL_1</name>
    <name evidence="4" type="ORF">BOA8489_02132</name>
</gene>
<feature type="domain" description="Alginate lyase" evidence="3">
    <location>
        <begin position="106"/>
        <end position="282"/>
    </location>
</feature>
<dbReference type="SUPFAM" id="SSF48230">
    <property type="entry name" value="Chondroitin AC/alginate lyase"/>
    <property type="match status" value="1"/>
</dbReference>
<organism evidence="4 5">
    <name type="scientific">Boseongicola aestuarii</name>
    <dbReference type="NCBI Taxonomy" id="1470561"/>
    <lineage>
        <taxon>Bacteria</taxon>
        <taxon>Pseudomonadati</taxon>
        <taxon>Pseudomonadota</taxon>
        <taxon>Alphaproteobacteria</taxon>
        <taxon>Rhodobacterales</taxon>
        <taxon>Paracoccaceae</taxon>
        <taxon>Boseongicola</taxon>
    </lineage>
</organism>
<protein>
    <submittedName>
        <fullName evidence="4">Alginate lyase</fullName>
        <ecNumber evidence="4">4.2.2.3</ecNumber>
    </submittedName>
</protein>
<dbReference type="GO" id="GO:0045135">
    <property type="term" value="F:poly(beta-D-mannuronate) lyase activity"/>
    <property type="evidence" value="ECO:0007669"/>
    <property type="project" value="UniProtKB-EC"/>
</dbReference>
<keyword evidence="2 4" id="KW-0456">Lyase</keyword>
<evidence type="ECO:0000313" key="5">
    <source>
        <dbReference type="Proteomes" id="UP000201838"/>
    </source>
</evidence>
<keyword evidence="5" id="KW-1185">Reference proteome</keyword>
<evidence type="ECO:0000259" key="3">
    <source>
        <dbReference type="Pfam" id="PF05426"/>
    </source>
</evidence>
<dbReference type="OrthoDB" id="7210452at2"/>
<dbReference type="EMBL" id="FXXQ01000006">
    <property type="protein sequence ID" value="SMX24018.1"/>
    <property type="molecule type" value="Genomic_DNA"/>
</dbReference>
<evidence type="ECO:0000313" key="4">
    <source>
        <dbReference type="EMBL" id="SMX24018.1"/>
    </source>
</evidence>
<dbReference type="EC" id="4.2.2.3" evidence="4"/>
<dbReference type="GO" id="GO:0042597">
    <property type="term" value="C:periplasmic space"/>
    <property type="evidence" value="ECO:0007669"/>
    <property type="project" value="InterPro"/>
</dbReference>
<dbReference type="InterPro" id="IPR008397">
    <property type="entry name" value="Alginate_lyase_dom"/>
</dbReference>
<evidence type="ECO:0000256" key="1">
    <source>
        <dbReference type="ARBA" id="ARBA00022729"/>
    </source>
</evidence>
<keyword evidence="1" id="KW-0732">Signal</keyword>
<sequence length="346" mass="37785">MMVGSRLKELQLSVFSAAMIFSGSNAVWASGEEICDAAPPAVVSLNYQSRYADSDDARAEIDPEREAEVLSALKPLDAFVDALAFATSGLYEGSAKAREARAACLVDQLGAWAAADALSDLSTVTAKLTIGSRYSAFSMVLWQTLPYAPDHPERANILKWLEKRLDEQVLFWADAPSGAREGNLRAWAALAAASLAEQTNRRDLRDWAEASIREVMCTAEADGSLPQEMSRGRFALHYQLHAIAPLVTSAVFLERQGVRATEICNAALHRIVHFAMSDLADGSKTAAKTGEAQSLFDGTDHLTSFQLAWIEQYLLLKRTETLEATAEALRPLIYTKLGGNQTDIWK</sequence>
<proteinExistence type="predicted"/>
<name>A0A238IZW5_9RHOB</name>
<dbReference type="RefSeq" id="WP_093973972.1">
    <property type="nucleotide sequence ID" value="NZ_FXXQ01000006.1"/>
</dbReference>
<accession>A0A238IZW5</accession>
<dbReference type="Proteomes" id="UP000201838">
    <property type="component" value="Unassembled WGS sequence"/>
</dbReference>
<dbReference type="AlphaFoldDB" id="A0A238IZW5"/>